<reference evidence="1" key="1">
    <citation type="submission" date="2020-10" db="EMBL/GenBank/DDBJ databases">
        <authorList>
            <person name="Han B."/>
            <person name="Lu T."/>
            <person name="Zhao Q."/>
            <person name="Huang X."/>
            <person name="Zhao Y."/>
        </authorList>
    </citation>
    <scope>NUCLEOTIDE SEQUENCE</scope>
</reference>
<dbReference type="EMBL" id="CAJGYO010000003">
    <property type="protein sequence ID" value="CAD6220993.1"/>
    <property type="molecule type" value="Genomic_DNA"/>
</dbReference>
<evidence type="ECO:0000313" key="1">
    <source>
        <dbReference type="EMBL" id="CAD6220993.1"/>
    </source>
</evidence>
<comment type="caution">
    <text evidence="1">The sequence shown here is derived from an EMBL/GenBank/DDBJ whole genome shotgun (WGS) entry which is preliminary data.</text>
</comment>
<accession>A0A811N9C1</accession>
<dbReference type="Proteomes" id="UP000604825">
    <property type="component" value="Unassembled WGS sequence"/>
</dbReference>
<evidence type="ECO:0000313" key="2">
    <source>
        <dbReference type="Proteomes" id="UP000604825"/>
    </source>
</evidence>
<sequence length="262" mass="28625">MEIDLNLGFTKKNTRYLETSKHIRWDTTRPDGVRGELDSRARCTLPGSQAWGRKAVPMCEAKLPPSDMATAPSAAAADDVRGLARGEDGGINIKICWIWTEVGRDRAMEEERAHLVDLLVPHRARSSQGGVVARPPACCRRDLRVLCLLPAASPATLPAVDRISATYSVRLSRPQQRIVDVVPPALLNVESKVAFLISDDGRTLLTPRARRRCNSLDRLGAFNAATIGARSRHHRRSLTVAILRGDRSVEGGLVAEGAVSWA</sequence>
<organism evidence="1 2">
    <name type="scientific">Miscanthus lutarioriparius</name>
    <dbReference type="NCBI Taxonomy" id="422564"/>
    <lineage>
        <taxon>Eukaryota</taxon>
        <taxon>Viridiplantae</taxon>
        <taxon>Streptophyta</taxon>
        <taxon>Embryophyta</taxon>
        <taxon>Tracheophyta</taxon>
        <taxon>Spermatophyta</taxon>
        <taxon>Magnoliopsida</taxon>
        <taxon>Liliopsida</taxon>
        <taxon>Poales</taxon>
        <taxon>Poaceae</taxon>
        <taxon>PACMAD clade</taxon>
        <taxon>Panicoideae</taxon>
        <taxon>Andropogonodae</taxon>
        <taxon>Andropogoneae</taxon>
        <taxon>Saccharinae</taxon>
        <taxon>Miscanthus</taxon>
    </lineage>
</organism>
<gene>
    <name evidence="1" type="ORF">NCGR_LOCUS14400</name>
</gene>
<name>A0A811N9C1_9POAL</name>
<protein>
    <submittedName>
        <fullName evidence="1">Uncharacterized protein</fullName>
    </submittedName>
</protein>
<proteinExistence type="predicted"/>
<dbReference type="AlphaFoldDB" id="A0A811N9C1"/>
<keyword evidence="2" id="KW-1185">Reference proteome</keyword>